<dbReference type="Gene3D" id="3.40.1480.10">
    <property type="entry name" value="MOFRL domain"/>
    <property type="match status" value="1"/>
</dbReference>
<keyword evidence="4" id="KW-1185">Reference proteome</keyword>
<name>A0ABU5QV60_9BACT</name>
<feature type="domain" description="MOFRL-associated" evidence="2">
    <location>
        <begin position="6"/>
        <end position="242"/>
    </location>
</feature>
<comment type="caution">
    <text evidence="3">The sequence shown here is derived from an EMBL/GenBank/DDBJ whole genome shotgun (WGS) entry which is preliminary data.</text>
</comment>
<evidence type="ECO:0000259" key="1">
    <source>
        <dbReference type="Pfam" id="PF05161"/>
    </source>
</evidence>
<dbReference type="InterPro" id="IPR037035">
    <property type="entry name" value="GK-like_C_sf"/>
</dbReference>
<reference evidence="3 4" key="1">
    <citation type="submission" date="2023-12" db="EMBL/GenBank/DDBJ databases">
        <title>Novel species of the genus Arcicella isolated from rivers.</title>
        <authorList>
            <person name="Lu H."/>
        </authorList>
    </citation>
    <scope>NUCLEOTIDE SEQUENCE [LARGE SCALE GENOMIC DNA]</scope>
    <source>
        <strain evidence="3 4">LMG 21963</strain>
    </source>
</reference>
<dbReference type="RefSeq" id="WP_323254035.1">
    <property type="nucleotide sequence ID" value="NZ_JAYFUL010000084.1"/>
</dbReference>
<dbReference type="InterPro" id="IPR025286">
    <property type="entry name" value="MOFRL_assoc_dom"/>
</dbReference>
<dbReference type="Gene3D" id="3.40.50.10180">
    <property type="entry name" value="Glycerate kinase, MOFRL-like N-terminal domain"/>
    <property type="match status" value="1"/>
</dbReference>
<dbReference type="PANTHER" id="PTHR12227">
    <property type="entry name" value="GLYCERATE KINASE"/>
    <property type="match status" value="1"/>
</dbReference>
<dbReference type="InterPro" id="IPR007835">
    <property type="entry name" value="MOFRL"/>
</dbReference>
<evidence type="ECO:0000313" key="4">
    <source>
        <dbReference type="Proteomes" id="UP001304671"/>
    </source>
</evidence>
<dbReference type="SUPFAM" id="SSF82544">
    <property type="entry name" value="GckA/TtuD-like"/>
    <property type="match status" value="1"/>
</dbReference>
<sequence length="438" mass="47469">MTEDIIEIFNAGINAVQPSQLLGEYLRVEHDAVQICGERFLKCDFQNIYVIGAGKAVAAMAFETEKILGDNIKEGIVTTKYGHRVATKKIKILESAHPVPDEIGVIAVKATLGLLQKVTSNDIVICLISGGASSLWCDVPHELSLKDVQSTFDLLIKSGASINEINIVRKHLSAIKGGQLIRYCNGARVFSLIISDVPNDDLDVIASGPTVPDSSTFQDAFEVIVKYHLHSTLPISIKSYLEKGISGKIDETPKAGDELFKNTITKIIANNKIAQLAAEKTAKALGYETLIIPEIVIGDTSIEAKKFIALLFNYRGNKPICIIQGGESTLKVTGNGKGGRNQHFVLVALQELKKMNMLDTAIQFSILSGGTDGTDGPTNATGAVIDRKTLLNTLENNLPIEDYLINHDAYHLFEQTGNLLITGPTQTNVMDIMIGIVQ</sequence>
<proteinExistence type="predicted"/>
<dbReference type="Pfam" id="PF05161">
    <property type="entry name" value="MOFRL"/>
    <property type="match status" value="1"/>
</dbReference>
<accession>A0ABU5QV60</accession>
<dbReference type="EMBL" id="JAYFUL010000084">
    <property type="protein sequence ID" value="MEA5261012.1"/>
    <property type="molecule type" value="Genomic_DNA"/>
</dbReference>
<gene>
    <name evidence="3" type="ORF">VB264_24655</name>
</gene>
<dbReference type="InterPro" id="IPR038614">
    <property type="entry name" value="GK_N_sf"/>
</dbReference>
<dbReference type="Pfam" id="PF13660">
    <property type="entry name" value="DUF4147"/>
    <property type="match status" value="1"/>
</dbReference>
<dbReference type="InterPro" id="IPR039760">
    <property type="entry name" value="MOFRL_protein"/>
</dbReference>
<evidence type="ECO:0000259" key="2">
    <source>
        <dbReference type="Pfam" id="PF13660"/>
    </source>
</evidence>
<dbReference type="PANTHER" id="PTHR12227:SF0">
    <property type="entry name" value="GLYCERATE KINASE"/>
    <property type="match status" value="1"/>
</dbReference>
<dbReference type="Proteomes" id="UP001304671">
    <property type="component" value="Unassembled WGS sequence"/>
</dbReference>
<protein>
    <submittedName>
        <fullName evidence="3">DUF4147 domain-containing protein</fullName>
    </submittedName>
</protein>
<evidence type="ECO:0000313" key="3">
    <source>
        <dbReference type="EMBL" id="MEA5261012.1"/>
    </source>
</evidence>
<feature type="domain" description="MOFRL" evidence="1">
    <location>
        <begin position="320"/>
        <end position="431"/>
    </location>
</feature>
<organism evidence="3 4">
    <name type="scientific">Arcicella aquatica</name>
    <dbReference type="NCBI Taxonomy" id="217141"/>
    <lineage>
        <taxon>Bacteria</taxon>
        <taxon>Pseudomonadati</taxon>
        <taxon>Bacteroidota</taxon>
        <taxon>Cytophagia</taxon>
        <taxon>Cytophagales</taxon>
        <taxon>Flectobacillaceae</taxon>
        <taxon>Arcicella</taxon>
    </lineage>
</organism>